<dbReference type="Pfam" id="PF21089">
    <property type="entry name" value="PKS_DH_N"/>
    <property type="match status" value="1"/>
</dbReference>
<evidence type="ECO:0000256" key="12">
    <source>
        <dbReference type="SAM" id="MobiDB-lite"/>
    </source>
</evidence>
<evidence type="ECO:0000256" key="10">
    <source>
        <dbReference type="ARBA" id="ARBA00033379"/>
    </source>
</evidence>
<dbReference type="CDD" id="cd05195">
    <property type="entry name" value="enoyl_red"/>
    <property type="match status" value="1"/>
</dbReference>
<dbReference type="InterPro" id="IPR029063">
    <property type="entry name" value="SAM-dependent_MTases_sf"/>
</dbReference>
<dbReference type="InterPro" id="IPR050091">
    <property type="entry name" value="PKS_NRPS_Biosynth_Enz"/>
</dbReference>
<dbReference type="InterPro" id="IPR020843">
    <property type="entry name" value="ER"/>
</dbReference>
<dbReference type="InterPro" id="IPR049900">
    <property type="entry name" value="PKS_mFAS_DH"/>
</dbReference>
<sequence length="2268" mass="250250">MGDHNMTPLAIIGFSARYAQEASSPEKFWEFLLRGRQSTTPVPKDRFNADAYYHPDHDHGGTFHVKGGHFLSEDPLGFDAGFFRISQTEVLTLDPQQRLVMENLEFPWKRRYPPRLLFLLLALTMTTGIFLNTDVETSLKHKSTGSEQSIISNRVSWFYDFHGPSVTVDTACSSGLVSLHLAAQSLKSGDSEMVAHSISQLVYSLYLDNAKLDPRDTMFVEAHGTGTPVGDPIETRAITSAFGSEHRKEPLYVGALKASIGHLEGGAGIAGVIKSVMILEAGIITPNTNFEKVNPKIPKDEWNLEFPTECIPWPKQGARRISVNSFGFGGTNAHCILDDAYHFLQEQGLKGVHRTRTRVPTKAEINQLVTSLNNIYQEPGAPANGNVKLTHREAIAVTENNVNGTNGEISNGFNGESANVADCAATNGTNGESATDASGGAMDGPVEKSTDAVNGKSETDATTEAMDGAIKKATNGANGVETDASGEAMDGAVEKNGAADVTNAKAVNGSPAVPETLSSRETKTSQLFVLSAFDRDGVQRVASDLRNHFATKISLQSEDAEFLSDLAYTLSQKRSDFRWKSYVVADSITELEESLSTVKAPSKPANTDRPPRIGFVFTGQGAQYHGMGKQFMIYPVFRKSLEDATQYMNTLGSPFSLMDEIIRDNDSSKIHTPAIAHPASTSIQVALVDLLASWNIYPARVVGHSSGEIAAAYCAGKISRESAWGAAYYRGFVSAKQQGVKGAMIAVGLSQEKLQVNMDKVHATHKGELVVACYNSPRNNTVSGDEVMIDALKELLDVEDIFARKLKVQNAYHSSHMQQLAEEYLELMGSPPPGQFLDCNRSIQMFSTISGKRIEEVELATSYWADNMVSPVRFTDGLLAMLFHPNDSDIEPRQFDQPWIDEIIEVGPHSALQSAIKQTIAATPSPPPVSYTSLLNRQDPSIRTMMGAIGSLIGKAAPVNIYEVNHGFMGQKENERSPQLLVSLPPYSFNHDEKGYYESRLSKKIRFREFPRHQLFGAPVQDWNRQNRKWRHFLRTYENPWLKEHMVTGRCVLPAAAYLTMVTEAVRQVTGDAVKLTGIRLRNVSIKSALVVPDTREGVEVSLSIHPVNESNNWESTVWKWFQVSSYISAHDDWIEHCSGYFSVQYVASPDPIDNGREAEAVTQAWKDEIAQGAQSCQTPLDIGKLFDNFETVGLKYGPIFKNLSDITANDQQPGVITATATTPELASTMPKGYLQSHTIHPVTLDSMFVAGLVAICDHGGQTVLKRPMVPTFIKDSWICMDNNSQAGTNFRCHGQASLEAYDSYSFDIKCSDGSDDQPRVSLSGVRFTPLSDEDASLSGTQQHGYSMDWTLDIDMLESPEFHQAVSVDPSASYEEQQNLFEKLQLASSLLITDALSELKGTAVNPPTSHLQKYYEWMHRIADNVLANSVVNAPLDSWKKYSEDPNLKKELYKEVEKLNKDGELMIRLGSQIPAIMRNEVDPLYLMFGQDDIMTSYYEEVLHEGDATENVDAYLSLLGENYSDLEILEVGAGTGSFARLLLNILAPRAEQGSTDSTNTVAQYTFTDISPSFFSKAKENLSEWTDLLTFEKLDIERDPTTQGFTAKKYDLVIAHNVLHATPDLGKSLENTQRLLKPGGKILVHEVVRPDIVWPSLIFGLLSGWWLSNEPNRKWCPLITLPEWNDLLRQKGFSGVEIEIPNSRYPELFWITGDPAAQPAFNMSTGMIRTLRWEHDAESPNFVTLGLGDSSSSPSRSVVDLVLKIFQYQFTSGQMKHQNAEYILRNGLIYVNHILNHPKATGFLRSQFSTLSPEMVPWKNIRCPVKLQNGTRGVLNKLQWVTDTSSTLPLGDSDVEIDVRAVGLNFVDLLSIMGEGVGDVVGREAAGIVTRVGPCVRHLQAGDRVVYLTESPKKGTFHSHGRVNESLAIRMPNNMSFEVAAGLPVIYATVIYSLTNVGRLIAGEKILIHSAAGGVGQAAIQYAQHIGAEIFATVSTIEKMEFLKKEYGILEDHIFTSRDTSFAQGIMRMTNNSGVDLVLNSLSQESLRQSFECVAPFGRFIEIGKKDLQAGGKLDMTPFLQNISFTGVDLLTLAESRPKVVRELLKTTMRLWADKKIKGAYPLTTLGYSELEDGLRMLQSGKNIGKIVFAPNEKDIVPVIPEVKTPYTFEANASYILAGGLGGLGRSLARWMVSRGARHLIFLSRSGKITEPVQNMVSELEGKECEIRIFTCDVSDVSRLQSVVEECCQTLPPIRGCIQGSMVLKRVGDYE</sequence>
<dbReference type="PROSITE" id="PS52004">
    <property type="entry name" value="KS3_2"/>
    <property type="match status" value="1"/>
</dbReference>
<dbReference type="SUPFAM" id="SSF53901">
    <property type="entry name" value="Thiolase-like"/>
    <property type="match status" value="2"/>
</dbReference>
<dbReference type="eggNOG" id="KOG1202">
    <property type="taxonomic scope" value="Eukaryota"/>
</dbReference>
<dbReference type="PROSITE" id="PS52019">
    <property type="entry name" value="PKS_MFAS_DH"/>
    <property type="match status" value="1"/>
</dbReference>
<dbReference type="HOGENOM" id="CLU_000022_31_0_1"/>
<dbReference type="GO" id="GO:0004312">
    <property type="term" value="F:fatty acid synthase activity"/>
    <property type="evidence" value="ECO:0007669"/>
    <property type="project" value="TreeGrafter"/>
</dbReference>
<proteinExistence type="predicted"/>
<organism evidence="15 16">
    <name type="scientific">Ajellomyces capsulatus (strain H143)</name>
    <name type="common">Darling's disease fungus</name>
    <name type="synonym">Histoplasma capsulatum</name>
    <dbReference type="NCBI Taxonomy" id="544712"/>
    <lineage>
        <taxon>Eukaryota</taxon>
        <taxon>Fungi</taxon>
        <taxon>Dikarya</taxon>
        <taxon>Ascomycota</taxon>
        <taxon>Pezizomycotina</taxon>
        <taxon>Eurotiomycetes</taxon>
        <taxon>Eurotiomycetidae</taxon>
        <taxon>Onygenales</taxon>
        <taxon>Ajellomycetaceae</taxon>
        <taxon>Histoplasma</taxon>
    </lineage>
</organism>
<dbReference type="Gene3D" id="3.40.366.10">
    <property type="entry name" value="Malonyl-Coenzyme A Acyl Carrier Protein, domain 2"/>
    <property type="match status" value="1"/>
</dbReference>
<dbReference type="PROSITE" id="PS00606">
    <property type="entry name" value="KS3_1"/>
    <property type="match status" value="1"/>
</dbReference>
<feature type="active site" description="Proton acceptor; for dehydratase activity" evidence="11">
    <location>
        <position position="1045"/>
    </location>
</feature>
<dbReference type="EMBL" id="GG692419">
    <property type="protein sequence ID" value="EER44976.1"/>
    <property type="molecule type" value="Genomic_DNA"/>
</dbReference>
<keyword evidence="3" id="KW-0597">Phosphoprotein</keyword>
<dbReference type="SUPFAM" id="SSF55048">
    <property type="entry name" value="Probable ACP-binding domain of malonyl-CoA ACP transacylase"/>
    <property type="match status" value="1"/>
</dbReference>
<dbReference type="InterPro" id="IPR013217">
    <property type="entry name" value="Methyltransf_12"/>
</dbReference>
<dbReference type="InterPro" id="IPR011032">
    <property type="entry name" value="GroES-like_sf"/>
</dbReference>
<dbReference type="PANTHER" id="PTHR43775:SF29">
    <property type="entry name" value="ASPERFURANONE POLYKETIDE SYNTHASE AFOG-RELATED"/>
    <property type="match status" value="1"/>
</dbReference>
<dbReference type="InterPro" id="IPR049551">
    <property type="entry name" value="PKS_DH_C"/>
</dbReference>
<feature type="active site" description="Proton donor; for dehydratase activity" evidence="11">
    <location>
        <position position="1246"/>
    </location>
</feature>
<dbReference type="STRING" id="544712.C6H1H3"/>
<dbReference type="InterPro" id="IPR042104">
    <property type="entry name" value="PKS_dehydratase_sf"/>
</dbReference>
<dbReference type="InterPro" id="IPR032821">
    <property type="entry name" value="PKS_assoc"/>
</dbReference>
<keyword evidence="6" id="KW-0560">Oxidoreductase</keyword>
<name>C6H1H3_AJECH</name>
<dbReference type="OrthoDB" id="329835at2759"/>
<dbReference type="InterPro" id="IPR013154">
    <property type="entry name" value="ADH-like_N"/>
</dbReference>
<evidence type="ECO:0000256" key="3">
    <source>
        <dbReference type="ARBA" id="ARBA00022553"/>
    </source>
</evidence>
<dbReference type="GO" id="GO:0004315">
    <property type="term" value="F:3-oxoacyl-[acyl-carrier-protein] synthase activity"/>
    <property type="evidence" value="ECO:0007669"/>
    <property type="project" value="InterPro"/>
</dbReference>
<dbReference type="CDD" id="cd02440">
    <property type="entry name" value="AdoMet_MTases"/>
    <property type="match status" value="1"/>
</dbReference>
<dbReference type="Pfam" id="PF08240">
    <property type="entry name" value="ADH_N"/>
    <property type="match status" value="1"/>
</dbReference>
<feature type="domain" description="Ketosynthase family 3 (KS3)" evidence="13">
    <location>
        <begin position="6"/>
        <end position="339"/>
    </location>
</feature>
<evidence type="ECO:0000313" key="15">
    <source>
        <dbReference type="EMBL" id="EER44976.1"/>
    </source>
</evidence>
<dbReference type="InterPro" id="IPR013149">
    <property type="entry name" value="ADH-like_C"/>
</dbReference>
<dbReference type="Pfam" id="PF14765">
    <property type="entry name" value="PS-DH"/>
    <property type="match status" value="1"/>
</dbReference>
<keyword evidence="7" id="KW-0511">Multifunctional enzyme</keyword>
<dbReference type="InterPro" id="IPR049552">
    <property type="entry name" value="PKS_DH_N"/>
</dbReference>
<dbReference type="GO" id="GO:0016491">
    <property type="term" value="F:oxidoreductase activity"/>
    <property type="evidence" value="ECO:0007669"/>
    <property type="project" value="UniProtKB-KW"/>
</dbReference>
<dbReference type="Pfam" id="PF00109">
    <property type="entry name" value="ketoacyl-synt"/>
    <property type="match status" value="1"/>
</dbReference>
<dbReference type="Gene3D" id="3.40.47.10">
    <property type="match status" value="3"/>
</dbReference>
<dbReference type="CDD" id="cd00833">
    <property type="entry name" value="PKS"/>
    <property type="match status" value="1"/>
</dbReference>
<dbReference type="GO" id="GO:0044550">
    <property type="term" value="P:secondary metabolite biosynthetic process"/>
    <property type="evidence" value="ECO:0007669"/>
    <property type="project" value="UniProtKB-ARBA"/>
</dbReference>
<dbReference type="InterPro" id="IPR013968">
    <property type="entry name" value="PKS_KR"/>
</dbReference>
<dbReference type="InterPro" id="IPR016036">
    <property type="entry name" value="Malonyl_transacylase_ACP-bd"/>
</dbReference>
<dbReference type="Pfam" id="PF22621">
    <property type="entry name" value="CurL-like_PKS_C"/>
    <property type="match status" value="1"/>
</dbReference>
<evidence type="ECO:0000256" key="7">
    <source>
        <dbReference type="ARBA" id="ARBA00023268"/>
    </source>
</evidence>
<dbReference type="SMART" id="SM00825">
    <property type="entry name" value="PKS_KS"/>
    <property type="match status" value="1"/>
</dbReference>
<dbReference type="InterPro" id="IPR020841">
    <property type="entry name" value="PKS_Beta-ketoAc_synthase_dom"/>
</dbReference>
<dbReference type="Pfam" id="PF02801">
    <property type="entry name" value="Ketoacyl-synt_C"/>
    <property type="match status" value="1"/>
</dbReference>
<accession>C6H1H3</accession>
<evidence type="ECO:0000256" key="5">
    <source>
        <dbReference type="ARBA" id="ARBA00022857"/>
    </source>
</evidence>
<dbReference type="PANTHER" id="PTHR43775">
    <property type="entry name" value="FATTY ACID SYNTHASE"/>
    <property type="match status" value="1"/>
</dbReference>
<dbReference type="Pfam" id="PF00107">
    <property type="entry name" value="ADH_zinc_N"/>
    <property type="match status" value="1"/>
</dbReference>
<gene>
    <name evidence="15" type="ORF">HCDG_00555</name>
</gene>
<evidence type="ECO:0000256" key="9">
    <source>
        <dbReference type="ARBA" id="ARBA00031359"/>
    </source>
</evidence>
<dbReference type="Gene3D" id="1.10.1240.100">
    <property type="match status" value="1"/>
</dbReference>
<dbReference type="SUPFAM" id="SSF52151">
    <property type="entry name" value="FabD/lysophospholipase-like"/>
    <property type="match status" value="1"/>
</dbReference>
<dbReference type="Pfam" id="PF16197">
    <property type="entry name" value="KAsynt_C_assoc"/>
    <property type="match status" value="1"/>
</dbReference>
<dbReference type="SMART" id="SM00827">
    <property type="entry name" value="PKS_AT"/>
    <property type="match status" value="1"/>
</dbReference>
<feature type="region of interest" description="C-terminal hotdog fold" evidence="11">
    <location>
        <begin position="1178"/>
        <end position="1337"/>
    </location>
</feature>
<protein>
    <recommendedName>
        <fullName evidence="1">Non-reducing polyketide synthase nscA</fullName>
    </recommendedName>
    <alternativeName>
        <fullName evidence="9">Conidial yellow pigment biosynthesis polyketide synthase nscA</fullName>
    </alternativeName>
    <alternativeName>
        <fullName evidence="10">Neosartoricin B biosynthesis protein A</fullName>
    </alternativeName>
</protein>
<evidence type="ECO:0000256" key="1">
    <source>
        <dbReference type="ARBA" id="ARBA00018393"/>
    </source>
</evidence>
<feature type="domain" description="PKS/mFAS DH" evidence="14">
    <location>
        <begin position="1013"/>
        <end position="1337"/>
    </location>
</feature>
<dbReference type="InterPro" id="IPR016035">
    <property type="entry name" value="Acyl_Trfase/lysoPLipase"/>
</dbReference>
<dbReference type="SUPFAM" id="SSF50129">
    <property type="entry name" value="GroES-like"/>
    <property type="match status" value="1"/>
</dbReference>
<dbReference type="InterPro" id="IPR014043">
    <property type="entry name" value="Acyl_transferase_dom"/>
</dbReference>
<dbReference type="InterPro" id="IPR016039">
    <property type="entry name" value="Thiolase-like"/>
</dbReference>
<evidence type="ECO:0000256" key="6">
    <source>
        <dbReference type="ARBA" id="ARBA00023002"/>
    </source>
</evidence>
<feature type="region of interest" description="N-terminal hotdog fold" evidence="11">
    <location>
        <begin position="1013"/>
        <end position="1149"/>
    </location>
</feature>
<dbReference type="SUPFAM" id="SSF51735">
    <property type="entry name" value="NAD(P)-binding Rossmann-fold domains"/>
    <property type="match status" value="2"/>
</dbReference>
<dbReference type="Gene3D" id="3.90.180.10">
    <property type="entry name" value="Medium-chain alcohol dehydrogenases, catalytic domain"/>
    <property type="match status" value="1"/>
</dbReference>
<dbReference type="Pfam" id="PF00698">
    <property type="entry name" value="Acyl_transf_1"/>
    <property type="match status" value="1"/>
</dbReference>
<evidence type="ECO:0000256" key="2">
    <source>
        <dbReference type="ARBA" id="ARBA00022450"/>
    </source>
</evidence>
<dbReference type="SMART" id="SM00829">
    <property type="entry name" value="PKS_ER"/>
    <property type="match status" value="1"/>
</dbReference>
<dbReference type="InterPro" id="IPR014030">
    <property type="entry name" value="Ketoacyl_synth_N"/>
</dbReference>
<dbReference type="SUPFAM" id="SSF53335">
    <property type="entry name" value="S-adenosyl-L-methionine-dependent methyltransferases"/>
    <property type="match status" value="1"/>
</dbReference>
<dbReference type="Gene3D" id="3.10.129.110">
    <property type="entry name" value="Polyketide synthase dehydratase"/>
    <property type="match status" value="1"/>
</dbReference>
<dbReference type="Gene3D" id="3.40.50.720">
    <property type="entry name" value="NAD(P)-binding Rossmann-like Domain"/>
    <property type="match status" value="2"/>
</dbReference>
<dbReference type="Pfam" id="PF08659">
    <property type="entry name" value="KR"/>
    <property type="match status" value="1"/>
</dbReference>
<dbReference type="Proteomes" id="UP000002624">
    <property type="component" value="Unassembled WGS sequence"/>
</dbReference>
<dbReference type="FunFam" id="3.40.50.720:FF:000209">
    <property type="entry name" value="Polyketide synthase Pks12"/>
    <property type="match status" value="1"/>
</dbReference>
<dbReference type="GO" id="GO:0006633">
    <property type="term" value="P:fatty acid biosynthetic process"/>
    <property type="evidence" value="ECO:0007669"/>
    <property type="project" value="InterPro"/>
</dbReference>
<keyword evidence="2" id="KW-0596">Phosphopantetheine</keyword>
<evidence type="ECO:0000256" key="8">
    <source>
        <dbReference type="ARBA" id="ARBA00023315"/>
    </source>
</evidence>
<dbReference type="Pfam" id="PF08242">
    <property type="entry name" value="Methyltransf_12"/>
    <property type="match status" value="1"/>
</dbReference>
<dbReference type="InterPro" id="IPR036291">
    <property type="entry name" value="NAD(P)-bd_dom_sf"/>
</dbReference>
<keyword evidence="5" id="KW-0521">NADP</keyword>
<dbReference type="InterPro" id="IPR018201">
    <property type="entry name" value="Ketoacyl_synth_AS"/>
</dbReference>
<reference evidence="16" key="1">
    <citation type="submission" date="2009-05" db="EMBL/GenBank/DDBJ databases">
        <title>The genome sequence of Ajellomyces capsulatus strain H143.</title>
        <authorList>
            <person name="Champion M."/>
            <person name="Cuomo C.A."/>
            <person name="Ma L.-J."/>
            <person name="Henn M.R."/>
            <person name="Sil A."/>
            <person name="Goldman B."/>
            <person name="Young S.K."/>
            <person name="Kodira C.D."/>
            <person name="Zeng Q."/>
            <person name="Koehrsen M."/>
            <person name="Alvarado L."/>
            <person name="Berlin A.M."/>
            <person name="Borenstein D."/>
            <person name="Chen Z."/>
            <person name="Engels R."/>
            <person name="Freedman E."/>
            <person name="Gellesch M."/>
            <person name="Goldberg J."/>
            <person name="Griggs A."/>
            <person name="Gujja S."/>
            <person name="Heiman D.I."/>
            <person name="Hepburn T.A."/>
            <person name="Howarth C."/>
            <person name="Jen D."/>
            <person name="Larson L."/>
            <person name="Lewis B."/>
            <person name="Mehta T."/>
            <person name="Park D."/>
            <person name="Pearson M."/>
            <person name="Roberts A."/>
            <person name="Saif S."/>
            <person name="Shea T.D."/>
            <person name="Shenoy N."/>
            <person name="Sisk P."/>
            <person name="Stolte C."/>
            <person name="Sykes S."/>
            <person name="Walk T."/>
            <person name="White J."/>
            <person name="Yandava C."/>
            <person name="Klein B."/>
            <person name="McEwen J.G."/>
            <person name="Puccia R."/>
            <person name="Goldman G.H."/>
            <person name="Felipe M.S."/>
            <person name="Nino-Vega G."/>
            <person name="San-Blas G."/>
            <person name="Taylor J.W."/>
            <person name="Mendoza L."/>
            <person name="Galagan J.E."/>
            <person name="Nusbaum C."/>
            <person name="Birren B.W."/>
        </authorList>
    </citation>
    <scope>NUCLEOTIDE SEQUENCE [LARGE SCALE GENOMIC DNA]</scope>
    <source>
        <strain evidence="16">H143</strain>
    </source>
</reference>
<dbReference type="InterPro" id="IPR014031">
    <property type="entry name" value="Ketoacyl_synth_C"/>
</dbReference>
<evidence type="ECO:0000256" key="11">
    <source>
        <dbReference type="PROSITE-ProRule" id="PRU01363"/>
    </source>
</evidence>
<feature type="region of interest" description="Disordered" evidence="12">
    <location>
        <begin position="429"/>
        <end position="462"/>
    </location>
</feature>
<dbReference type="Gene3D" id="3.40.50.150">
    <property type="entry name" value="Vaccinia Virus protein VP39"/>
    <property type="match status" value="1"/>
</dbReference>
<dbReference type="InterPro" id="IPR020807">
    <property type="entry name" value="PKS_DH"/>
</dbReference>
<dbReference type="SMART" id="SM00826">
    <property type="entry name" value="PKS_DH"/>
    <property type="match status" value="1"/>
</dbReference>
<evidence type="ECO:0000313" key="16">
    <source>
        <dbReference type="Proteomes" id="UP000002624"/>
    </source>
</evidence>
<dbReference type="GO" id="GO:1901336">
    <property type="term" value="P:lactone biosynthetic process"/>
    <property type="evidence" value="ECO:0007669"/>
    <property type="project" value="UniProtKB-ARBA"/>
</dbReference>
<evidence type="ECO:0000259" key="13">
    <source>
        <dbReference type="PROSITE" id="PS52004"/>
    </source>
</evidence>
<dbReference type="InterPro" id="IPR001227">
    <property type="entry name" value="Ac_transferase_dom_sf"/>
</dbReference>
<dbReference type="VEuPathDB" id="FungiDB:HCDG_00555"/>
<keyword evidence="4" id="KW-0808">Transferase</keyword>
<keyword evidence="8" id="KW-0012">Acyltransferase</keyword>
<evidence type="ECO:0000259" key="14">
    <source>
        <dbReference type="PROSITE" id="PS52019"/>
    </source>
</evidence>
<dbReference type="OMA" id="KNAYHSA"/>
<evidence type="ECO:0000256" key="4">
    <source>
        <dbReference type="ARBA" id="ARBA00022679"/>
    </source>
</evidence>